<keyword evidence="4 6" id="KW-0288">FMN</keyword>
<accession>A0A923I3P6</accession>
<reference evidence="9" key="1">
    <citation type="submission" date="2019-10" db="EMBL/GenBank/DDBJ databases">
        <authorList>
            <person name="Ross D.E."/>
            <person name="Gulliver D."/>
        </authorList>
    </citation>
    <scope>NUCLEOTIDE SEQUENCE</scope>
    <source>
        <strain evidence="9">DER-2019</strain>
    </source>
</reference>
<feature type="transmembrane region" description="Helical" evidence="7">
    <location>
        <begin position="12"/>
        <end position="36"/>
    </location>
</feature>
<dbReference type="GO" id="GO:0022900">
    <property type="term" value="P:electron transport chain"/>
    <property type="evidence" value="ECO:0007669"/>
    <property type="project" value="UniProtKB-UniRule"/>
</dbReference>
<evidence type="ECO:0000256" key="6">
    <source>
        <dbReference type="HAMAP-Rule" id="MF_00479"/>
    </source>
</evidence>
<dbReference type="PANTHER" id="PTHR36118:SF1">
    <property type="entry name" value="ION-TRANSLOCATING OXIDOREDUCTASE COMPLEX SUBUNIT G"/>
    <property type="match status" value="1"/>
</dbReference>
<evidence type="ECO:0000256" key="7">
    <source>
        <dbReference type="SAM" id="Phobius"/>
    </source>
</evidence>
<dbReference type="NCBIfam" id="TIGR01947">
    <property type="entry name" value="rnfG"/>
    <property type="match status" value="1"/>
</dbReference>
<gene>
    <name evidence="6" type="primary">rnfG</name>
    <name evidence="9" type="ORF">GH810_13770</name>
</gene>
<dbReference type="GO" id="GO:0010181">
    <property type="term" value="F:FMN binding"/>
    <property type="evidence" value="ECO:0007669"/>
    <property type="project" value="InterPro"/>
</dbReference>
<dbReference type="HAMAP" id="MF_00479">
    <property type="entry name" value="RsxG_RnfG"/>
    <property type="match status" value="1"/>
</dbReference>
<proteinExistence type="inferred from homology"/>
<comment type="similarity">
    <text evidence="6">Belongs to the RnfG family.</text>
</comment>
<dbReference type="PROSITE" id="PS51257">
    <property type="entry name" value="PROKAR_LIPOPROTEIN"/>
    <property type="match status" value="1"/>
</dbReference>
<dbReference type="InterPro" id="IPR010209">
    <property type="entry name" value="Ion_transpt_RnfG/RsxG"/>
</dbReference>
<keyword evidence="5 6" id="KW-0249">Electron transport</keyword>
<dbReference type="AlphaFoldDB" id="A0A923I3P6"/>
<comment type="subunit">
    <text evidence="6">The complex is composed of six subunits: RnfA, RnfB, RnfC, RnfD, RnfE and RnfG.</text>
</comment>
<dbReference type="PANTHER" id="PTHR36118">
    <property type="entry name" value="ION-TRANSLOCATING OXIDOREDUCTASE COMPLEX SUBUNIT G"/>
    <property type="match status" value="1"/>
</dbReference>
<comment type="caution">
    <text evidence="9">The sequence shown here is derived from an EMBL/GenBank/DDBJ whole genome shotgun (WGS) entry which is preliminary data.</text>
</comment>
<evidence type="ECO:0000259" key="8">
    <source>
        <dbReference type="SMART" id="SM00900"/>
    </source>
</evidence>
<dbReference type="OrthoDB" id="9787579at2"/>
<keyword evidence="6 7" id="KW-1133">Transmembrane helix</keyword>
<keyword evidence="6" id="KW-1003">Cell membrane</keyword>
<dbReference type="EC" id="7.-.-.-" evidence="6"/>
<organism evidence="9 10">
    <name type="scientific">Acetobacterium paludosum</name>
    <dbReference type="NCBI Taxonomy" id="52693"/>
    <lineage>
        <taxon>Bacteria</taxon>
        <taxon>Bacillati</taxon>
        <taxon>Bacillota</taxon>
        <taxon>Clostridia</taxon>
        <taxon>Eubacteriales</taxon>
        <taxon>Eubacteriaceae</taxon>
        <taxon>Acetobacterium</taxon>
    </lineage>
</organism>
<keyword evidence="3 6" id="KW-0285">Flavoprotein</keyword>
<dbReference type="SMART" id="SM00900">
    <property type="entry name" value="FMN_bind"/>
    <property type="match status" value="1"/>
</dbReference>
<evidence type="ECO:0000256" key="3">
    <source>
        <dbReference type="ARBA" id="ARBA00022630"/>
    </source>
</evidence>
<feature type="modified residue" description="FMN phosphoryl threonine" evidence="6">
    <location>
        <position position="184"/>
    </location>
</feature>
<name>A0A923I3P6_9FIRM</name>
<feature type="domain" description="FMN-binding" evidence="8">
    <location>
        <begin position="110"/>
        <end position="201"/>
    </location>
</feature>
<keyword evidence="10" id="KW-1185">Reference proteome</keyword>
<keyword evidence="6 7" id="KW-0812">Transmembrane</keyword>
<keyword evidence="6" id="KW-1278">Translocase</keyword>
<evidence type="ECO:0000256" key="1">
    <source>
        <dbReference type="ARBA" id="ARBA00022448"/>
    </source>
</evidence>
<comment type="cofactor">
    <cofactor evidence="6">
        <name>FMN</name>
        <dbReference type="ChEBI" id="CHEBI:58210"/>
    </cofactor>
</comment>
<comment type="function">
    <text evidence="6">Part of a membrane-bound complex that couples electron transfer with translocation of ions across the membrane.</text>
</comment>
<evidence type="ECO:0000313" key="9">
    <source>
        <dbReference type="EMBL" id="MBC3889378.1"/>
    </source>
</evidence>
<evidence type="ECO:0000256" key="5">
    <source>
        <dbReference type="ARBA" id="ARBA00022982"/>
    </source>
</evidence>
<sequence>MENKVQIDWKNVFKLGFILFAISAVAACCLALTNYVTAGTIEKMNLATNQTARQEVLSEAVDFEEIPAEDLTKIGTEIGLDNPDELVEAYIGENGNEVVGYTVKTAPQSGYSGEVQVLTGISTDGVVQGVIILEHNETPGLGALATLQKFKDQYKGLTASEKITVVKSNPESGSNSIQAITGATITSSAVTLGVNISNEVYQILSK</sequence>
<dbReference type="PIRSF" id="PIRSF006091">
    <property type="entry name" value="E_trnsport_RnfG"/>
    <property type="match status" value="1"/>
</dbReference>
<evidence type="ECO:0000313" key="10">
    <source>
        <dbReference type="Proteomes" id="UP000616595"/>
    </source>
</evidence>
<evidence type="ECO:0000256" key="4">
    <source>
        <dbReference type="ARBA" id="ARBA00022643"/>
    </source>
</evidence>
<keyword evidence="1 6" id="KW-0813">Transport</keyword>
<comment type="subcellular location">
    <subcellularLocation>
        <location evidence="6">Cell membrane</location>
        <topology evidence="6">Single-pass membrane protein</topology>
    </subcellularLocation>
</comment>
<keyword evidence="6 7" id="KW-0472">Membrane</keyword>
<dbReference type="GO" id="GO:0009055">
    <property type="term" value="F:electron transfer activity"/>
    <property type="evidence" value="ECO:0007669"/>
    <property type="project" value="InterPro"/>
</dbReference>
<dbReference type="EMBL" id="WJBD01000018">
    <property type="protein sequence ID" value="MBC3889378.1"/>
    <property type="molecule type" value="Genomic_DNA"/>
</dbReference>
<dbReference type="GO" id="GO:0005886">
    <property type="term" value="C:plasma membrane"/>
    <property type="evidence" value="ECO:0007669"/>
    <property type="project" value="UniProtKB-SubCell"/>
</dbReference>
<evidence type="ECO:0000256" key="2">
    <source>
        <dbReference type="ARBA" id="ARBA00022553"/>
    </source>
</evidence>
<dbReference type="InterPro" id="IPR007329">
    <property type="entry name" value="FMN-bd"/>
</dbReference>
<keyword evidence="2 6" id="KW-0597">Phosphoprotein</keyword>
<dbReference type="Pfam" id="PF04205">
    <property type="entry name" value="FMN_bind"/>
    <property type="match status" value="1"/>
</dbReference>
<dbReference type="Proteomes" id="UP000616595">
    <property type="component" value="Unassembled WGS sequence"/>
</dbReference>
<reference evidence="9" key="2">
    <citation type="submission" date="2020-10" db="EMBL/GenBank/DDBJ databases">
        <title>Comparative genomics of the Acetobacterium genus.</title>
        <authorList>
            <person name="Marshall C."/>
            <person name="May H."/>
            <person name="Norman S."/>
        </authorList>
    </citation>
    <scope>NUCLEOTIDE SEQUENCE</scope>
    <source>
        <strain evidence="9">DER-2019</strain>
    </source>
</reference>
<protein>
    <recommendedName>
        <fullName evidence="6">Ion-translocating oxidoreductase complex subunit G</fullName>
        <ecNumber evidence="6">7.-.-.-</ecNumber>
    </recommendedName>
    <alternativeName>
        <fullName evidence="6">Rnf electron transport complex subunit G</fullName>
    </alternativeName>
</protein>
<dbReference type="RefSeq" id="WP_148567022.1">
    <property type="nucleotide sequence ID" value="NZ_RXYA01000007.1"/>
</dbReference>